<protein>
    <submittedName>
        <fullName evidence="1">Uncharacterized protein</fullName>
    </submittedName>
</protein>
<sequence length="424" mass="48711">MEMTWKQDLVMFDKFKPYDQLLFESTSVINDLCSSLWLNHIPAYSQGPERTVVRFRARQSTQDMPFAILSAFKHHIENISQIGRFITSLRKSQAWIEEQEDKLLQNPDIFLCTGGLVALANDIRMHHESIQSTIKNMERLGSITYRVPHGDTDAFKPSLFKARAVVTINKPELGCAIECGGMYTVIDERNQFMWKVKETGQDIPAIFFEPSFSGAEERLCEKVQNDLDAFKSNCLKRVCNILLLKLGNKPIVSPSRRPLHFPRQPSTPKSLDKRMALMPPNLRTALVDWVERFGKDRMSWEPVDQFWQWYQSTQGTSDSVESIQLGLRFMEALFQMENCSPTEFYEESGYNDTEPTSQSAHSNGLKCSFRWNAKLESITNTQQEFSWKGNLHRTNEPMCPKDPRTLDMPAAVAIAKAFTINLID</sequence>
<reference evidence="1 2" key="1">
    <citation type="submission" date="2019-07" db="EMBL/GenBank/DDBJ databases">
        <authorList>
            <person name="Jastrzebski P J."/>
            <person name="Paukszto L."/>
            <person name="Jastrzebski P J."/>
        </authorList>
    </citation>
    <scope>NUCLEOTIDE SEQUENCE [LARGE SCALE GENOMIC DNA]</scope>
    <source>
        <strain evidence="1 2">WMS-il1</strain>
    </source>
</reference>
<gene>
    <name evidence="1" type="ORF">WMSIL1_LOCUS13022</name>
</gene>
<dbReference type="EMBL" id="CABIJS010000677">
    <property type="protein sequence ID" value="VUZ55089.1"/>
    <property type="molecule type" value="Genomic_DNA"/>
</dbReference>
<evidence type="ECO:0000313" key="2">
    <source>
        <dbReference type="Proteomes" id="UP000321570"/>
    </source>
</evidence>
<organism evidence="1 2">
    <name type="scientific">Hymenolepis diminuta</name>
    <name type="common">Rat tapeworm</name>
    <dbReference type="NCBI Taxonomy" id="6216"/>
    <lineage>
        <taxon>Eukaryota</taxon>
        <taxon>Metazoa</taxon>
        <taxon>Spiralia</taxon>
        <taxon>Lophotrochozoa</taxon>
        <taxon>Platyhelminthes</taxon>
        <taxon>Cestoda</taxon>
        <taxon>Eucestoda</taxon>
        <taxon>Cyclophyllidea</taxon>
        <taxon>Hymenolepididae</taxon>
        <taxon>Hymenolepis</taxon>
    </lineage>
</organism>
<proteinExistence type="predicted"/>
<dbReference type="AlphaFoldDB" id="A0A564Z6Z0"/>
<dbReference type="Proteomes" id="UP000321570">
    <property type="component" value="Unassembled WGS sequence"/>
</dbReference>
<accession>A0A564Z6Z0</accession>
<name>A0A564Z6Z0_HYMDI</name>
<keyword evidence="2" id="KW-1185">Reference proteome</keyword>
<evidence type="ECO:0000313" key="1">
    <source>
        <dbReference type="EMBL" id="VUZ55089.1"/>
    </source>
</evidence>